<dbReference type="PIRSF" id="PIRSF000726">
    <property type="entry name" value="Asp_kin"/>
    <property type="match status" value="1"/>
</dbReference>
<protein>
    <recommendedName>
        <fullName evidence="9">Aspartokinase</fullName>
        <ecNumber evidence="9">2.7.2.4</ecNumber>
    </recommendedName>
</protein>
<comment type="caution">
    <text evidence="12">The sequence shown here is derived from an EMBL/GenBank/DDBJ whole genome shotgun (WGS) entry which is preliminary data.</text>
</comment>
<dbReference type="SUPFAM" id="SSF53633">
    <property type="entry name" value="Carbamate kinase-like"/>
    <property type="match status" value="1"/>
</dbReference>
<dbReference type="EC" id="2.7.2.4" evidence="9"/>
<dbReference type="SUPFAM" id="SSF55021">
    <property type="entry name" value="ACT-like"/>
    <property type="match status" value="1"/>
</dbReference>
<dbReference type="GO" id="GO:0005524">
    <property type="term" value="F:ATP binding"/>
    <property type="evidence" value="ECO:0007669"/>
    <property type="project" value="UniProtKB-KW"/>
</dbReference>
<proteinExistence type="inferred from homology"/>
<dbReference type="PANTHER" id="PTHR21499:SF59">
    <property type="entry name" value="ASPARTOKINASE"/>
    <property type="match status" value="1"/>
</dbReference>
<evidence type="ECO:0000256" key="10">
    <source>
        <dbReference type="RuleBase" id="RU004249"/>
    </source>
</evidence>
<feature type="binding site" evidence="8">
    <location>
        <begin position="8"/>
        <end position="11"/>
    </location>
    <ligand>
        <name>ATP</name>
        <dbReference type="ChEBI" id="CHEBI:30616"/>
    </ligand>
</feature>
<evidence type="ECO:0000259" key="11">
    <source>
        <dbReference type="Pfam" id="PF00696"/>
    </source>
</evidence>
<comment type="pathway">
    <text evidence="10">Amino-acid biosynthesis; L-threonine biosynthesis; L-threonine from L-aspartate: step 1/5.</text>
</comment>
<dbReference type="GO" id="GO:0009090">
    <property type="term" value="P:homoserine biosynthetic process"/>
    <property type="evidence" value="ECO:0007669"/>
    <property type="project" value="TreeGrafter"/>
</dbReference>
<name>A0A953L9I9_9BACT</name>
<comment type="similarity">
    <text evidence="2 9">Belongs to the aspartokinase family.</text>
</comment>
<dbReference type="Proteomes" id="UP000753961">
    <property type="component" value="Unassembled WGS sequence"/>
</dbReference>
<reference evidence="12" key="1">
    <citation type="submission" date="2021-06" db="EMBL/GenBank/DDBJ databases">
        <title>44 bacteria genomes isolated from Dapeng, Shenzhen.</title>
        <authorList>
            <person name="Zheng W."/>
            <person name="Yu S."/>
            <person name="Huang Y."/>
        </authorList>
    </citation>
    <scope>NUCLEOTIDE SEQUENCE</scope>
    <source>
        <strain evidence="12">DP5N28-2</strain>
    </source>
</reference>
<evidence type="ECO:0000256" key="7">
    <source>
        <dbReference type="ARBA" id="ARBA00047872"/>
    </source>
</evidence>
<keyword evidence="10" id="KW-0028">Amino-acid biosynthesis</keyword>
<dbReference type="InterPro" id="IPR042199">
    <property type="entry name" value="AsparK_Bifunc_asparK/hSer_DH"/>
</dbReference>
<dbReference type="InterPro" id="IPR001341">
    <property type="entry name" value="Asp_kinase"/>
</dbReference>
<dbReference type="GO" id="GO:0005829">
    <property type="term" value="C:cytosol"/>
    <property type="evidence" value="ECO:0007669"/>
    <property type="project" value="TreeGrafter"/>
</dbReference>
<gene>
    <name evidence="12" type="ORF">KUV50_05925</name>
</gene>
<feature type="domain" description="Aspartate/glutamate/uridylate kinase" evidence="11">
    <location>
        <begin position="3"/>
        <end position="285"/>
    </location>
</feature>
<organism evidence="12 13">
    <name type="scientific">Membranihabitans marinus</name>
    <dbReference type="NCBI Taxonomy" id="1227546"/>
    <lineage>
        <taxon>Bacteria</taxon>
        <taxon>Pseudomonadati</taxon>
        <taxon>Bacteroidota</taxon>
        <taxon>Saprospiria</taxon>
        <taxon>Saprospirales</taxon>
        <taxon>Saprospiraceae</taxon>
        <taxon>Membranihabitans</taxon>
    </lineage>
</organism>
<dbReference type="Pfam" id="PF00696">
    <property type="entry name" value="AA_kinase"/>
    <property type="match status" value="1"/>
</dbReference>
<keyword evidence="4 8" id="KW-0547">Nucleotide-binding</keyword>
<evidence type="ECO:0000256" key="2">
    <source>
        <dbReference type="ARBA" id="ARBA00010122"/>
    </source>
</evidence>
<evidence type="ECO:0000313" key="13">
    <source>
        <dbReference type="Proteomes" id="UP000753961"/>
    </source>
</evidence>
<feature type="binding site" evidence="8">
    <location>
        <position position="240"/>
    </location>
    <ligand>
        <name>ATP</name>
        <dbReference type="ChEBI" id="CHEBI:30616"/>
    </ligand>
</feature>
<dbReference type="AlphaFoldDB" id="A0A953L9I9"/>
<evidence type="ECO:0000256" key="4">
    <source>
        <dbReference type="ARBA" id="ARBA00022741"/>
    </source>
</evidence>
<comment type="pathway">
    <text evidence="10">Amino-acid biosynthesis; L-methionine biosynthesis via de novo pathway; L-homoserine from L-aspartate: step 1/3.</text>
</comment>
<dbReference type="PANTHER" id="PTHR21499">
    <property type="entry name" value="ASPARTATE KINASE"/>
    <property type="match status" value="1"/>
</dbReference>
<keyword evidence="6 8" id="KW-0067">ATP-binding</keyword>
<sequence length="433" mass="49512">MSKYIVYKFGGASVKDADGIHNVADIIEAQNSSKLVVVISAMGKTTNTLEDVVRYALDDKPQAEQVLDLLKQSSAKVIEELELEQDQYIHQLEKVFASVRDFIRQLDTETATYDFTYDQIVSCGELISTLIVAAYLTQKRNINLHWQDARQIIRTNSTHREGRVNWNETSWLFQKTVIPAFDQHNIVITQGFIASDDHQHAVTLGREGSDYTAAICSYCLEAEYMAIWKDVPGVLTADPRLFENVSLIDRLSYLEAIEMTYYGAKVIHPKTIKPLQNKNIPLKVKSFINPEGAGTLISGASELQYPPVVVVEKNQRLLSISTRDLSFVAEHHLSRLFTLFDKHRIRVNLMRNTAISFTVCITDNPNRITRFLEEIKEEFDLEDERNLELITIRHYQNPIVDEMKNGKVVLFEERIPKTVQLVLKEVPVLKRKA</sequence>
<feature type="binding site" evidence="8">
    <location>
        <position position="46"/>
    </location>
    <ligand>
        <name>substrate</name>
    </ligand>
</feature>
<dbReference type="Gene3D" id="3.40.1160.10">
    <property type="entry name" value="Acetylglutamate kinase-like"/>
    <property type="match status" value="1"/>
</dbReference>
<dbReference type="GO" id="GO:0004072">
    <property type="term" value="F:aspartate kinase activity"/>
    <property type="evidence" value="ECO:0007669"/>
    <property type="project" value="UniProtKB-EC"/>
</dbReference>
<evidence type="ECO:0000256" key="6">
    <source>
        <dbReference type="ARBA" id="ARBA00022840"/>
    </source>
</evidence>
<evidence type="ECO:0000256" key="9">
    <source>
        <dbReference type="RuleBase" id="RU003448"/>
    </source>
</evidence>
<dbReference type="InterPro" id="IPR001048">
    <property type="entry name" value="Asp/Glu/Uridylate_kinase"/>
</dbReference>
<dbReference type="EMBL" id="JAHVHU010000005">
    <property type="protein sequence ID" value="MBY5957658.1"/>
    <property type="molecule type" value="Genomic_DNA"/>
</dbReference>
<comment type="pathway">
    <text evidence="1 10">Amino-acid biosynthesis; L-lysine biosynthesis via DAP pathway; (S)-tetrahydrodipicolinate from L-aspartate: step 1/4.</text>
</comment>
<evidence type="ECO:0000313" key="12">
    <source>
        <dbReference type="EMBL" id="MBY5957658.1"/>
    </source>
</evidence>
<feature type="binding site" evidence="8">
    <location>
        <position position="125"/>
    </location>
    <ligand>
        <name>substrate</name>
    </ligand>
</feature>
<comment type="catalytic activity">
    <reaction evidence="7 9">
        <text>L-aspartate + ATP = 4-phospho-L-aspartate + ADP</text>
        <dbReference type="Rhea" id="RHEA:23776"/>
        <dbReference type="ChEBI" id="CHEBI:29991"/>
        <dbReference type="ChEBI" id="CHEBI:30616"/>
        <dbReference type="ChEBI" id="CHEBI:57535"/>
        <dbReference type="ChEBI" id="CHEBI:456216"/>
        <dbReference type="EC" id="2.7.2.4"/>
    </reaction>
</comment>
<dbReference type="InterPro" id="IPR005260">
    <property type="entry name" value="Asp_kin_monofn"/>
</dbReference>
<keyword evidence="5 9" id="KW-0418">Kinase</keyword>
<keyword evidence="3 9" id="KW-0808">Transferase</keyword>
<evidence type="ECO:0000256" key="3">
    <source>
        <dbReference type="ARBA" id="ARBA00022679"/>
    </source>
</evidence>
<accession>A0A953L9I9</accession>
<dbReference type="GO" id="GO:0009089">
    <property type="term" value="P:lysine biosynthetic process via diaminopimelate"/>
    <property type="evidence" value="ECO:0007669"/>
    <property type="project" value="InterPro"/>
</dbReference>
<dbReference type="InterPro" id="IPR045865">
    <property type="entry name" value="ACT-like_dom_sf"/>
</dbReference>
<evidence type="ECO:0000256" key="8">
    <source>
        <dbReference type="PIRSR" id="PIRSR000726-1"/>
    </source>
</evidence>
<evidence type="ECO:0000256" key="5">
    <source>
        <dbReference type="ARBA" id="ARBA00022777"/>
    </source>
</evidence>
<dbReference type="RefSeq" id="WP_222579175.1">
    <property type="nucleotide sequence ID" value="NZ_JAHVHU010000005.1"/>
</dbReference>
<dbReference type="Gene3D" id="1.20.120.1320">
    <property type="entry name" value="Aspartokinase, catalytic domain"/>
    <property type="match status" value="1"/>
</dbReference>
<feature type="binding site" evidence="8">
    <location>
        <begin position="265"/>
        <end position="266"/>
    </location>
    <ligand>
        <name>ATP</name>
        <dbReference type="ChEBI" id="CHEBI:30616"/>
    </ligand>
</feature>
<keyword evidence="13" id="KW-1185">Reference proteome</keyword>
<evidence type="ECO:0000256" key="1">
    <source>
        <dbReference type="ARBA" id="ARBA00004766"/>
    </source>
</evidence>
<dbReference type="InterPro" id="IPR036393">
    <property type="entry name" value="AceGlu_kinase-like_sf"/>
</dbReference>
<dbReference type="NCBIfam" id="TIGR00657">
    <property type="entry name" value="asp_kinases"/>
    <property type="match status" value="1"/>
</dbReference>